<keyword evidence="2" id="KW-0812">Transmembrane</keyword>
<organism evidence="3 4">
    <name type="scientific">Vigna mungo</name>
    <name type="common">Black gram</name>
    <name type="synonym">Phaseolus mungo</name>
    <dbReference type="NCBI Taxonomy" id="3915"/>
    <lineage>
        <taxon>Eukaryota</taxon>
        <taxon>Viridiplantae</taxon>
        <taxon>Streptophyta</taxon>
        <taxon>Embryophyta</taxon>
        <taxon>Tracheophyta</taxon>
        <taxon>Spermatophyta</taxon>
        <taxon>Magnoliopsida</taxon>
        <taxon>eudicotyledons</taxon>
        <taxon>Gunneridae</taxon>
        <taxon>Pentapetalae</taxon>
        <taxon>rosids</taxon>
        <taxon>fabids</taxon>
        <taxon>Fabales</taxon>
        <taxon>Fabaceae</taxon>
        <taxon>Papilionoideae</taxon>
        <taxon>50 kb inversion clade</taxon>
        <taxon>NPAAA clade</taxon>
        <taxon>indigoferoid/millettioid clade</taxon>
        <taxon>Phaseoleae</taxon>
        <taxon>Vigna</taxon>
    </lineage>
</organism>
<evidence type="ECO:0000256" key="1">
    <source>
        <dbReference type="SAM" id="Coils"/>
    </source>
</evidence>
<dbReference type="PANTHER" id="PTHR31071">
    <property type="entry name" value="GB|AAF24581.1"/>
    <property type="match status" value="1"/>
</dbReference>
<feature type="coiled-coil region" evidence="1">
    <location>
        <begin position="95"/>
        <end position="129"/>
    </location>
</feature>
<accession>A0AAQ3S343</accession>
<dbReference type="AlphaFoldDB" id="A0AAQ3S343"/>
<keyword evidence="2" id="KW-1133">Transmembrane helix</keyword>
<evidence type="ECO:0000313" key="3">
    <source>
        <dbReference type="EMBL" id="WVZ17514.1"/>
    </source>
</evidence>
<protein>
    <submittedName>
        <fullName evidence="3">Uncharacterized protein</fullName>
    </submittedName>
</protein>
<keyword evidence="1" id="KW-0175">Coiled coil</keyword>
<evidence type="ECO:0000256" key="2">
    <source>
        <dbReference type="SAM" id="Phobius"/>
    </source>
</evidence>
<dbReference type="InterPro" id="IPR043424">
    <property type="entry name" value="BLT-like"/>
</dbReference>
<keyword evidence="4" id="KW-1185">Reference proteome</keyword>
<reference evidence="3 4" key="1">
    <citation type="journal article" date="2023" name="Life. Sci Alliance">
        <title>Evolutionary insights into 3D genome organization and epigenetic landscape of Vigna mungo.</title>
        <authorList>
            <person name="Junaid A."/>
            <person name="Singh B."/>
            <person name="Bhatia S."/>
        </authorList>
    </citation>
    <scope>NUCLEOTIDE SEQUENCE [LARGE SCALE GENOMIC DNA]</scope>
    <source>
        <strain evidence="3">Urdbean</strain>
    </source>
</reference>
<keyword evidence="2" id="KW-0472">Membrane</keyword>
<evidence type="ECO:0000313" key="4">
    <source>
        <dbReference type="Proteomes" id="UP001374535"/>
    </source>
</evidence>
<dbReference type="PANTHER" id="PTHR31071:SF2">
    <property type="entry name" value="ACTIN CYTOSKELETON-REGULATORY COMPLEX PAN-LIKE PROTEIN"/>
    <property type="match status" value="1"/>
</dbReference>
<name>A0AAQ3S343_VIGMU</name>
<proteinExistence type="predicted"/>
<sequence length="212" mass="24326">MSTWILSSAANDNLHHRCTSNSESCLSNQRRQDRLIYGALLTTLSPEVASLVSQTTTSHDLWTLLQRTYAKASRSHLKQLKECLHTVSKDADYEQLLHEQEVGDARAQIQELETERHSSKKKLEHFLKKVGEDRASWRSREHEKICAYVDDIKSELSRKRKSRQRIEIVNSRLVSQWLGLVLMVVANLGAMMSGWDFGGTNLGGGSWWYLRE</sequence>
<dbReference type="EMBL" id="CP144698">
    <property type="protein sequence ID" value="WVZ17514.1"/>
    <property type="molecule type" value="Genomic_DNA"/>
</dbReference>
<gene>
    <name evidence="3" type="ORF">V8G54_010496</name>
</gene>
<feature type="transmembrane region" description="Helical" evidence="2">
    <location>
        <begin position="173"/>
        <end position="195"/>
    </location>
</feature>
<dbReference type="Proteomes" id="UP001374535">
    <property type="component" value="Chromosome 3"/>
</dbReference>